<feature type="transmembrane region" description="Helical" evidence="1">
    <location>
        <begin position="175"/>
        <end position="196"/>
    </location>
</feature>
<sequence>MNTAEFRNTLRLSLTAGVQKGWTGFVWMLKILVPISFLSMLLEYSGVLYRLNAVLEPAMGILSLPPMAALPLVIGIVTNIYGGIAAMVMLPLTMEQMTLIAIFLLISHNMIQEGIIQAKSGIHPIKATVIRLVASVVTVMVSARFMDTGSVSATAAQLTAAAPSTLPFTTVLGQWALAMLYLSLKIFLIIMVLMIVLSAMKNFHLLGWLIRLLSPVLRTLGLNQRVGTLWLTAAAFGIAYGAAVILEEVREGNLTKDELERLHMSIGINHSMIEDPALFMVLGISAFWLWVPRLITAIVAVHLFGLWIRWRNRRAEQAG</sequence>
<reference evidence="2" key="1">
    <citation type="submission" date="2022-04" db="EMBL/GenBank/DDBJ databases">
        <title>Desulfatitalea alkaliphila sp. nov., a novel anaerobic sulfate-reducing bacterium isolated from terrestrial mud volcano, Taman Peninsula, Russia.</title>
        <authorList>
            <person name="Khomyakova M.A."/>
            <person name="Merkel A.Y."/>
            <person name="Slobodkin A.I."/>
        </authorList>
    </citation>
    <scope>NUCLEOTIDE SEQUENCE</scope>
    <source>
        <strain evidence="2">M08but</strain>
    </source>
</reference>
<feature type="transmembrane region" description="Helical" evidence="1">
    <location>
        <begin position="227"/>
        <end position="246"/>
    </location>
</feature>
<gene>
    <name evidence="2" type="ORF">MRX98_06340</name>
</gene>
<keyword evidence="1" id="KW-0812">Transmembrane</keyword>
<dbReference type="AlphaFoldDB" id="A0AA41UP66"/>
<organism evidence="2 3">
    <name type="scientific">Desulfatitalea alkaliphila</name>
    <dbReference type="NCBI Taxonomy" id="2929485"/>
    <lineage>
        <taxon>Bacteria</taxon>
        <taxon>Pseudomonadati</taxon>
        <taxon>Thermodesulfobacteriota</taxon>
        <taxon>Desulfobacteria</taxon>
        <taxon>Desulfobacterales</taxon>
        <taxon>Desulfosarcinaceae</taxon>
        <taxon>Desulfatitalea</taxon>
    </lineage>
</organism>
<name>A0AA41UP66_9BACT</name>
<feature type="transmembrane region" description="Helical" evidence="1">
    <location>
        <begin position="54"/>
        <end position="74"/>
    </location>
</feature>
<feature type="transmembrane region" description="Helical" evidence="1">
    <location>
        <begin position="80"/>
        <end position="106"/>
    </location>
</feature>
<dbReference type="EMBL" id="JALJRB010000005">
    <property type="protein sequence ID" value="MCJ8500188.1"/>
    <property type="molecule type" value="Genomic_DNA"/>
</dbReference>
<proteinExistence type="predicted"/>
<dbReference type="Proteomes" id="UP001165427">
    <property type="component" value="Unassembled WGS sequence"/>
</dbReference>
<keyword evidence="1" id="KW-1133">Transmembrane helix</keyword>
<keyword evidence="1" id="KW-0472">Membrane</keyword>
<evidence type="ECO:0000256" key="1">
    <source>
        <dbReference type="SAM" id="Phobius"/>
    </source>
</evidence>
<feature type="transmembrane region" description="Helical" evidence="1">
    <location>
        <begin position="22"/>
        <end position="42"/>
    </location>
</feature>
<accession>A0AA41UP66</accession>
<dbReference type="RefSeq" id="WP_246904033.1">
    <property type="nucleotide sequence ID" value="NZ_JALJRB010000005.1"/>
</dbReference>
<keyword evidence="3" id="KW-1185">Reference proteome</keyword>
<evidence type="ECO:0000313" key="3">
    <source>
        <dbReference type="Proteomes" id="UP001165427"/>
    </source>
</evidence>
<protein>
    <submittedName>
        <fullName evidence="2">Iron transporter</fullName>
    </submittedName>
</protein>
<feature type="transmembrane region" description="Helical" evidence="1">
    <location>
        <begin position="294"/>
        <end position="310"/>
    </location>
</feature>
<evidence type="ECO:0000313" key="2">
    <source>
        <dbReference type="EMBL" id="MCJ8500188.1"/>
    </source>
</evidence>
<comment type="caution">
    <text evidence="2">The sequence shown here is derived from an EMBL/GenBank/DDBJ whole genome shotgun (WGS) entry which is preliminary data.</text>
</comment>